<dbReference type="InterPro" id="IPR003439">
    <property type="entry name" value="ABC_transporter-like_ATP-bd"/>
</dbReference>
<sequence>FSVDGGGFLGILGGTGSGKTTLIKNLNGLLYPTSGKVLIDRTDTKSFGTGLALKIGVVFQRPERQLFEDTVLNDISFVLRRFSGLSEDEILERARLAARQVGLNLEELGDRSPSSISEGDKRKVAMAGILVNDPEVLVLDEPAVGLDPRSVVDLVEVLHKMKNSKKKTIIVVSHDMGPFLPLLDYMLVLNQGKIAAFGSPDDVCRCLGRDPNMREMLPEIAVLVSDLRSAGCPIPANEFRIPVLAQELSKLAGVAHS</sequence>
<dbReference type="Pfam" id="PF00005">
    <property type="entry name" value="ABC_tran"/>
    <property type="match status" value="1"/>
</dbReference>
<evidence type="ECO:0000256" key="4">
    <source>
        <dbReference type="ARBA" id="ARBA00022840"/>
    </source>
</evidence>
<dbReference type="InterPro" id="IPR050095">
    <property type="entry name" value="ECF_ABC_transporter_ATP-bd"/>
</dbReference>
<dbReference type="GO" id="GO:0016887">
    <property type="term" value="F:ATP hydrolysis activity"/>
    <property type="evidence" value="ECO:0007669"/>
    <property type="project" value="InterPro"/>
</dbReference>
<comment type="similarity">
    <text evidence="1">Belongs to the ABC transporter superfamily.</text>
</comment>
<protein>
    <submittedName>
        <fullName evidence="6">ATP-binding cassette domain-containing protein</fullName>
    </submittedName>
</protein>
<dbReference type="CDD" id="cd03225">
    <property type="entry name" value="ABC_cobalt_CbiO_domain1"/>
    <property type="match status" value="1"/>
</dbReference>
<dbReference type="PANTHER" id="PTHR43553">
    <property type="entry name" value="HEAVY METAL TRANSPORTER"/>
    <property type="match status" value="1"/>
</dbReference>
<organism evidence="6 7">
    <name type="scientific">Desulfomonile tiedjei</name>
    <dbReference type="NCBI Taxonomy" id="2358"/>
    <lineage>
        <taxon>Bacteria</taxon>
        <taxon>Pseudomonadati</taxon>
        <taxon>Thermodesulfobacteriota</taxon>
        <taxon>Desulfomonilia</taxon>
        <taxon>Desulfomonilales</taxon>
        <taxon>Desulfomonilaceae</taxon>
        <taxon>Desulfomonile</taxon>
    </lineage>
</organism>
<dbReference type="InterPro" id="IPR003593">
    <property type="entry name" value="AAA+_ATPase"/>
</dbReference>
<dbReference type="GO" id="GO:0005524">
    <property type="term" value="F:ATP binding"/>
    <property type="evidence" value="ECO:0007669"/>
    <property type="project" value="UniProtKB-KW"/>
</dbReference>
<keyword evidence="3" id="KW-0547">Nucleotide-binding</keyword>
<keyword evidence="2" id="KW-0813">Transport</keyword>
<dbReference type="Gene3D" id="3.40.50.300">
    <property type="entry name" value="P-loop containing nucleotide triphosphate hydrolases"/>
    <property type="match status" value="1"/>
</dbReference>
<accession>A0A9D6V1C3</accession>
<evidence type="ECO:0000256" key="2">
    <source>
        <dbReference type="ARBA" id="ARBA00022448"/>
    </source>
</evidence>
<dbReference type="PANTHER" id="PTHR43553:SF24">
    <property type="entry name" value="ENERGY-COUPLING FACTOR TRANSPORTER ATP-BINDING PROTEIN ECFA1"/>
    <property type="match status" value="1"/>
</dbReference>
<feature type="non-terminal residue" evidence="6">
    <location>
        <position position="1"/>
    </location>
</feature>
<evidence type="ECO:0000256" key="1">
    <source>
        <dbReference type="ARBA" id="ARBA00005417"/>
    </source>
</evidence>
<dbReference type="InterPro" id="IPR027417">
    <property type="entry name" value="P-loop_NTPase"/>
</dbReference>
<evidence type="ECO:0000313" key="6">
    <source>
        <dbReference type="EMBL" id="MBI5249709.1"/>
    </source>
</evidence>
<dbReference type="Proteomes" id="UP000807825">
    <property type="component" value="Unassembled WGS sequence"/>
</dbReference>
<dbReference type="InterPro" id="IPR015856">
    <property type="entry name" value="ABC_transpr_CbiO/EcfA_su"/>
</dbReference>
<evidence type="ECO:0000256" key="3">
    <source>
        <dbReference type="ARBA" id="ARBA00022741"/>
    </source>
</evidence>
<dbReference type="PROSITE" id="PS50893">
    <property type="entry name" value="ABC_TRANSPORTER_2"/>
    <property type="match status" value="1"/>
</dbReference>
<gene>
    <name evidence="6" type="ORF">HY912_09455</name>
</gene>
<dbReference type="AlphaFoldDB" id="A0A9D6V1C3"/>
<reference evidence="6" key="1">
    <citation type="submission" date="2020-07" db="EMBL/GenBank/DDBJ databases">
        <title>Huge and variable diversity of episymbiotic CPR bacteria and DPANN archaea in groundwater ecosystems.</title>
        <authorList>
            <person name="He C.Y."/>
            <person name="Keren R."/>
            <person name="Whittaker M."/>
            <person name="Farag I.F."/>
            <person name="Doudna J."/>
            <person name="Cate J.H.D."/>
            <person name="Banfield J.F."/>
        </authorList>
    </citation>
    <scope>NUCLEOTIDE SEQUENCE</scope>
    <source>
        <strain evidence="6">NC_groundwater_1664_Pr3_B-0.1um_52_9</strain>
    </source>
</reference>
<feature type="domain" description="ABC transporter" evidence="5">
    <location>
        <begin position="1"/>
        <end position="216"/>
    </location>
</feature>
<dbReference type="EMBL" id="JACRDE010000256">
    <property type="protein sequence ID" value="MBI5249709.1"/>
    <property type="molecule type" value="Genomic_DNA"/>
</dbReference>
<comment type="caution">
    <text evidence="6">The sequence shown here is derived from an EMBL/GenBank/DDBJ whole genome shotgun (WGS) entry which is preliminary data.</text>
</comment>
<dbReference type="GO" id="GO:0043190">
    <property type="term" value="C:ATP-binding cassette (ABC) transporter complex"/>
    <property type="evidence" value="ECO:0007669"/>
    <property type="project" value="TreeGrafter"/>
</dbReference>
<name>A0A9D6V1C3_9BACT</name>
<dbReference type="GO" id="GO:0042626">
    <property type="term" value="F:ATPase-coupled transmembrane transporter activity"/>
    <property type="evidence" value="ECO:0007669"/>
    <property type="project" value="TreeGrafter"/>
</dbReference>
<proteinExistence type="inferred from homology"/>
<dbReference type="SMART" id="SM00382">
    <property type="entry name" value="AAA"/>
    <property type="match status" value="1"/>
</dbReference>
<evidence type="ECO:0000313" key="7">
    <source>
        <dbReference type="Proteomes" id="UP000807825"/>
    </source>
</evidence>
<dbReference type="SUPFAM" id="SSF52540">
    <property type="entry name" value="P-loop containing nucleoside triphosphate hydrolases"/>
    <property type="match status" value="1"/>
</dbReference>
<evidence type="ECO:0000259" key="5">
    <source>
        <dbReference type="PROSITE" id="PS50893"/>
    </source>
</evidence>
<keyword evidence="4 6" id="KW-0067">ATP-binding</keyword>